<dbReference type="InterPro" id="IPR001394">
    <property type="entry name" value="Peptidase_C19_UCH"/>
</dbReference>
<dbReference type="OrthoDB" id="361536at2759"/>
<dbReference type="EMBL" id="ASPP01009491">
    <property type="protein sequence ID" value="ETO24040.1"/>
    <property type="molecule type" value="Genomic_DNA"/>
</dbReference>
<feature type="region of interest" description="Disordered" evidence="1">
    <location>
        <begin position="39"/>
        <end position="96"/>
    </location>
</feature>
<feature type="compositionally biased region" description="Acidic residues" evidence="1">
    <location>
        <begin position="66"/>
        <end position="87"/>
    </location>
</feature>
<evidence type="ECO:0000313" key="4">
    <source>
        <dbReference type="Proteomes" id="UP000023152"/>
    </source>
</evidence>
<dbReference type="AlphaFoldDB" id="X6NCK4"/>
<dbReference type="InterPro" id="IPR018200">
    <property type="entry name" value="USP_CS"/>
</dbReference>
<dbReference type="InterPro" id="IPR038765">
    <property type="entry name" value="Papain-like_cys_pep_sf"/>
</dbReference>
<evidence type="ECO:0000313" key="3">
    <source>
        <dbReference type="EMBL" id="ETO24040.1"/>
    </source>
</evidence>
<keyword evidence="4" id="KW-1185">Reference proteome</keyword>
<sequence length="138" mass="15968">MKGKELTGQMLADFTVSKLQDEYKLGKLSAMKIVEALEKIKKCNPPQTDEDQSSTSMAKNRKESNKEEEEKEEEEDDEEDDEEDEEDSKNNDSNNFCDIKWISKHQGLVGLKNLGNTCYMNSAVQVYVYKNKTEWDLR</sequence>
<dbReference type="Pfam" id="PF00443">
    <property type="entry name" value="UCH"/>
    <property type="match status" value="1"/>
</dbReference>
<reference evidence="3 4" key="1">
    <citation type="journal article" date="2013" name="Curr. Biol.">
        <title>The Genome of the Foraminiferan Reticulomyxa filosa.</title>
        <authorList>
            <person name="Glockner G."/>
            <person name="Hulsmann N."/>
            <person name="Schleicher M."/>
            <person name="Noegel A.A."/>
            <person name="Eichinger L."/>
            <person name="Gallinger C."/>
            <person name="Pawlowski J."/>
            <person name="Sierra R."/>
            <person name="Euteneuer U."/>
            <person name="Pillet L."/>
            <person name="Moustafa A."/>
            <person name="Platzer M."/>
            <person name="Groth M."/>
            <person name="Szafranski K."/>
            <person name="Schliwa M."/>
        </authorList>
    </citation>
    <scope>NUCLEOTIDE SEQUENCE [LARGE SCALE GENOMIC DNA]</scope>
</reference>
<feature type="domain" description="Peptidase C19 ubiquitin carboxyl-terminal hydrolase" evidence="2">
    <location>
        <begin position="109"/>
        <end position="129"/>
    </location>
</feature>
<protein>
    <recommendedName>
        <fullName evidence="2">Peptidase C19 ubiquitin carboxyl-terminal hydrolase domain-containing protein</fullName>
    </recommendedName>
</protein>
<proteinExistence type="predicted"/>
<dbReference type="PROSITE" id="PS00972">
    <property type="entry name" value="USP_1"/>
    <property type="match status" value="1"/>
</dbReference>
<dbReference type="Gene3D" id="3.90.70.10">
    <property type="entry name" value="Cysteine proteinases"/>
    <property type="match status" value="1"/>
</dbReference>
<evidence type="ECO:0000259" key="2">
    <source>
        <dbReference type="Pfam" id="PF00443"/>
    </source>
</evidence>
<dbReference type="Proteomes" id="UP000023152">
    <property type="component" value="Unassembled WGS sequence"/>
</dbReference>
<organism evidence="3 4">
    <name type="scientific">Reticulomyxa filosa</name>
    <dbReference type="NCBI Taxonomy" id="46433"/>
    <lineage>
        <taxon>Eukaryota</taxon>
        <taxon>Sar</taxon>
        <taxon>Rhizaria</taxon>
        <taxon>Retaria</taxon>
        <taxon>Foraminifera</taxon>
        <taxon>Monothalamids</taxon>
        <taxon>Reticulomyxidae</taxon>
        <taxon>Reticulomyxa</taxon>
    </lineage>
</organism>
<evidence type="ECO:0000256" key="1">
    <source>
        <dbReference type="SAM" id="MobiDB-lite"/>
    </source>
</evidence>
<comment type="caution">
    <text evidence="3">The sequence shown here is derived from an EMBL/GenBank/DDBJ whole genome shotgun (WGS) entry which is preliminary data.</text>
</comment>
<dbReference type="GO" id="GO:0004843">
    <property type="term" value="F:cysteine-type deubiquitinase activity"/>
    <property type="evidence" value="ECO:0007669"/>
    <property type="project" value="InterPro"/>
</dbReference>
<accession>X6NCK4</accession>
<name>X6NCK4_RETFI</name>
<dbReference type="SUPFAM" id="SSF54001">
    <property type="entry name" value="Cysteine proteinases"/>
    <property type="match status" value="1"/>
</dbReference>
<dbReference type="GO" id="GO:0016579">
    <property type="term" value="P:protein deubiquitination"/>
    <property type="evidence" value="ECO:0007669"/>
    <property type="project" value="InterPro"/>
</dbReference>
<gene>
    <name evidence="3" type="ORF">RFI_13117</name>
</gene>